<feature type="domain" description="DAHP synthetase I/KDSA" evidence="2">
    <location>
        <begin position="86"/>
        <end position="320"/>
    </location>
</feature>
<dbReference type="PANTHER" id="PTHR43018:SF1">
    <property type="entry name" value="PROTEIN AROA(G)"/>
    <property type="match status" value="1"/>
</dbReference>
<evidence type="ECO:0000256" key="1">
    <source>
        <dbReference type="ARBA" id="ARBA00022679"/>
    </source>
</evidence>
<comment type="caution">
    <text evidence="3">The sequence shown here is derived from an EMBL/GenBank/DDBJ whole genome shotgun (WGS) entry which is preliminary data.</text>
</comment>
<dbReference type="InterPro" id="IPR006268">
    <property type="entry name" value="DAHP_syn_2"/>
</dbReference>
<evidence type="ECO:0000259" key="2">
    <source>
        <dbReference type="Pfam" id="PF00793"/>
    </source>
</evidence>
<dbReference type="Proteomes" id="UP001521150">
    <property type="component" value="Unassembled WGS sequence"/>
</dbReference>
<name>A0ABS8Z2Z0_9PSEU</name>
<dbReference type="InterPro" id="IPR013785">
    <property type="entry name" value="Aldolase_TIM"/>
</dbReference>
<evidence type="ECO:0000313" key="3">
    <source>
        <dbReference type="EMBL" id="MCE7002301.1"/>
    </source>
</evidence>
<reference evidence="3 4" key="1">
    <citation type="submission" date="2021-12" db="EMBL/GenBank/DDBJ databases">
        <title>Genome sequence of Kibdelosporangium philippinense ATCC 49844.</title>
        <authorList>
            <person name="Fedorov E.A."/>
            <person name="Omeragic M."/>
            <person name="Shalygina K.F."/>
            <person name="Maclea K.S."/>
        </authorList>
    </citation>
    <scope>NUCLEOTIDE SEQUENCE [LARGE SCALE GENOMIC DNA]</scope>
    <source>
        <strain evidence="3 4">ATCC 49844</strain>
    </source>
</reference>
<dbReference type="InterPro" id="IPR052899">
    <property type="entry name" value="Class-I_DAHP_synthase"/>
</dbReference>
<dbReference type="InterPro" id="IPR006218">
    <property type="entry name" value="DAHP1/KDSA"/>
</dbReference>
<dbReference type="SUPFAM" id="SSF51569">
    <property type="entry name" value="Aldolase"/>
    <property type="match status" value="1"/>
</dbReference>
<accession>A0ABS8Z2Z0</accession>
<proteinExistence type="predicted"/>
<dbReference type="Gene3D" id="3.20.20.70">
    <property type="entry name" value="Aldolase class I"/>
    <property type="match status" value="1"/>
</dbReference>
<dbReference type="GO" id="GO:0003849">
    <property type="term" value="F:3-deoxy-7-phosphoheptulonate synthase activity"/>
    <property type="evidence" value="ECO:0007669"/>
    <property type="project" value="UniProtKB-EC"/>
</dbReference>
<sequence>MTIVIRLQQTATDAQRSEVVERTSRTGVVPRVHTPTMVSAPGSLDAVKAALADLDQVAEVAKLSADYPQAAKAARDGGSMVKLGEALIGSEEFTVIAGPCSVETQSQLSKTARAVQQAGAHALRGGVFKPRTSPYAFQGLGRAGLDLAQVAREETGLPFVTEVVDVRDVEILAENVDMLQIGARNMQNYALLREVGATRIPVLLKRGLAATIDETLMAAEYLLDGGNSQVVLCERGIRAFESGYRFALDLTAVTVFRERTHLPVIVDPSHAAGATDRVIPLALAAAACGADGIIVESHCDPASALCDGKQALPVEDLPELMQRLRFAATAGGKRLSAPAGRPGWQHARLAV</sequence>
<dbReference type="NCBIfam" id="TIGR01361">
    <property type="entry name" value="DAHP_synth_Bsub"/>
    <property type="match status" value="1"/>
</dbReference>
<dbReference type="NCBIfam" id="NF009239">
    <property type="entry name" value="PRK12595.1"/>
    <property type="match status" value="1"/>
</dbReference>
<gene>
    <name evidence="3" type="primary">aroF</name>
    <name evidence="3" type="ORF">LWC34_05575</name>
</gene>
<dbReference type="Pfam" id="PF00793">
    <property type="entry name" value="DAHP_synth_1"/>
    <property type="match status" value="1"/>
</dbReference>
<keyword evidence="1 3" id="KW-0808">Transferase</keyword>
<dbReference type="PANTHER" id="PTHR43018">
    <property type="entry name" value="PHOSPHO-2-DEHYDRO-3-DEOXYHEPTONATE ALDOLASE"/>
    <property type="match status" value="1"/>
</dbReference>
<dbReference type="NCBIfam" id="NF006421">
    <property type="entry name" value="PRK08673.1"/>
    <property type="match status" value="1"/>
</dbReference>
<dbReference type="RefSeq" id="WP_233723325.1">
    <property type="nucleotide sequence ID" value="NZ_JAJVCN010000001.1"/>
</dbReference>
<evidence type="ECO:0000313" key="4">
    <source>
        <dbReference type="Proteomes" id="UP001521150"/>
    </source>
</evidence>
<organism evidence="3 4">
    <name type="scientific">Kibdelosporangium philippinense</name>
    <dbReference type="NCBI Taxonomy" id="211113"/>
    <lineage>
        <taxon>Bacteria</taxon>
        <taxon>Bacillati</taxon>
        <taxon>Actinomycetota</taxon>
        <taxon>Actinomycetes</taxon>
        <taxon>Pseudonocardiales</taxon>
        <taxon>Pseudonocardiaceae</taxon>
        <taxon>Kibdelosporangium</taxon>
    </lineage>
</organism>
<dbReference type="EMBL" id="JAJVCN010000001">
    <property type="protein sequence ID" value="MCE7002301.1"/>
    <property type="molecule type" value="Genomic_DNA"/>
</dbReference>
<keyword evidence="4" id="KW-1185">Reference proteome</keyword>
<protein>
    <submittedName>
        <fullName evidence="3">3-deoxy-7-phosphoheptulonate synthase</fullName>
        <ecNumber evidence="3">2.5.1.54</ecNumber>
    </submittedName>
</protein>
<dbReference type="EC" id="2.5.1.54" evidence="3"/>